<dbReference type="EMBL" id="CP016768">
    <property type="protein sequence ID" value="ASY09199.1"/>
    <property type="molecule type" value="Genomic_DNA"/>
</dbReference>
<proteinExistence type="predicted"/>
<evidence type="ECO:0000313" key="2">
    <source>
        <dbReference type="Proteomes" id="UP000217153"/>
    </source>
</evidence>
<evidence type="ECO:0000313" key="1">
    <source>
        <dbReference type="EMBL" id="ASY09199.1"/>
    </source>
</evidence>
<gene>
    <name evidence="1" type="ORF">B1s21122_02380</name>
</gene>
<dbReference type="InterPro" id="IPR025447">
    <property type="entry name" value="DUF4192"/>
</dbReference>
<organism evidence="1 2">
    <name type="scientific">Candidatus Nanopelagicus limnae</name>
    <dbReference type="NCBI Taxonomy" id="1884634"/>
    <lineage>
        <taxon>Bacteria</taxon>
        <taxon>Bacillati</taxon>
        <taxon>Actinomycetota</taxon>
        <taxon>Actinomycetes</taxon>
        <taxon>Candidatus Nanopelagicales</taxon>
        <taxon>Candidatus Nanopelagicaceae</taxon>
        <taxon>Candidatus Nanopelagicus</taxon>
    </lineage>
</organism>
<protein>
    <submittedName>
        <fullName evidence="1">DUF4192 domain-containing protein</fullName>
    </submittedName>
</protein>
<keyword evidence="2" id="KW-1185">Reference proteome</keyword>
<reference evidence="2" key="1">
    <citation type="submission" date="2016-10" db="EMBL/GenBank/DDBJ databases">
        <title>High microdiversification within the ubiquitous acI lineage of Actinobacteria.</title>
        <authorList>
            <person name="Neuenschwander S.M."/>
            <person name="Salcher M."/>
            <person name="Ghai R."/>
            <person name="Pernthaler J."/>
        </authorList>
    </citation>
    <scope>NUCLEOTIDE SEQUENCE [LARGE SCALE GENOMIC DNA]</scope>
</reference>
<dbReference type="OrthoDB" id="3264463at2"/>
<accession>A0A249JXG0</accession>
<dbReference type="Proteomes" id="UP000217153">
    <property type="component" value="Chromosome"/>
</dbReference>
<dbReference type="AlphaFoldDB" id="A0A249JXG0"/>
<sequence>MTNNLLLDEELNKVSEINYEADDVLKQQRLGAIAVNQLVDAFTLSSHEQDFELIALVLIRLKDLQVRDYAMGLSTSENMDQQFNLWHWLMNLAPVGFIAPVACLFSATAYESGEADLAQIALDKAFADDLTYPLAILLRRVFFANWPPDSFAAMRAQLHPKICASLFGSSI</sequence>
<dbReference type="Pfam" id="PF13830">
    <property type="entry name" value="DUF4192"/>
    <property type="match status" value="1"/>
</dbReference>
<name>A0A249JXG0_9ACTN</name>
<dbReference type="KEGG" id="abam:B1s21122_02380"/>
<dbReference type="RefSeq" id="WP_095680504.1">
    <property type="nucleotide sequence ID" value="NZ_CP016768.2"/>
</dbReference>